<evidence type="ECO:0000256" key="1">
    <source>
        <dbReference type="ARBA" id="ARBA00004473"/>
    </source>
</evidence>
<dbReference type="Proteomes" id="UP001159042">
    <property type="component" value="Unassembled WGS sequence"/>
</dbReference>
<accession>A0AAV8VPG5</accession>
<feature type="transmembrane region" description="Helical" evidence="8">
    <location>
        <begin position="55"/>
        <end position="74"/>
    </location>
</feature>
<keyword evidence="5 8" id="KW-0472">Membrane</keyword>
<feature type="transmembrane region" description="Helical" evidence="8">
    <location>
        <begin position="197"/>
        <end position="227"/>
    </location>
</feature>
<organism evidence="9 10">
    <name type="scientific">Exocentrus adspersus</name>
    <dbReference type="NCBI Taxonomy" id="1586481"/>
    <lineage>
        <taxon>Eukaryota</taxon>
        <taxon>Metazoa</taxon>
        <taxon>Ecdysozoa</taxon>
        <taxon>Arthropoda</taxon>
        <taxon>Hexapoda</taxon>
        <taxon>Insecta</taxon>
        <taxon>Pterygota</taxon>
        <taxon>Neoptera</taxon>
        <taxon>Endopterygota</taxon>
        <taxon>Coleoptera</taxon>
        <taxon>Polyphaga</taxon>
        <taxon>Cucujiformia</taxon>
        <taxon>Chrysomeloidea</taxon>
        <taxon>Cerambycidae</taxon>
        <taxon>Lamiinae</taxon>
        <taxon>Acanthocinini</taxon>
        <taxon>Exocentrus</taxon>
    </lineage>
</organism>
<dbReference type="GO" id="GO:0005637">
    <property type="term" value="C:nuclear inner membrane"/>
    <property type="evidence" value="ECO:0007669"/>
    <property type="project" value="UniProtKB-SubCell"/>
</dbReference>
<feature type="transmembrane region" description="Helical" evidence="8">
    <location>
        <begin position="95"/>
        <end position="116"/>
    </location>
</feature>
<reference evidence="9 10" key="1">
    <citation type="journal article" date="2023" name="Insect Mol. Biol.">
        <title>Genome sequencing provides insights into the evolution of gene families encoding plant cell wall-degrading enzymes in longhorned beetles.</title>
        <authorList>
            <person name="Shin N.R."/>
            <person name="Okamura Y."/>
            <person name="Kirsch R."/>
            <person name="Pauchet Y."/>
        </authorList>
    </citation>
    <scope>NUCLEOTIDE SEQUENCE [LARGE SCALE GENOMIC DNA]</scope>
    <source>
        <strain evidence="9">EAD_L_NR</strain>
    </source>
</reference>
<dbReference type="InterPro" id="IPR033580">
    <property type="entry name" value="Nurim-like"/>
</dbReference>
<dbReference type="PANTHER" id="PTHR31040:SF1">
    <property type="entry name" value="NURIM"/>
    <property type="match status" value="1"/>
</dbReference>
<evidence type="ECO:0000256" key="3">
    <source>
        <dbReference type="ARBA" id="ARBA00022692"/>
    </source>
</evidence>
<comment type="caution">
    <text evidence="9">The sequence shown here is derived from an EMBL/GenBank/DDBJ whole genome shotgun (WGS) entry which is preliminary data.</text>
</comment>
<keyword evidence="3 8" id="KW-0812">Transmembrane</keyword>
<proteinExistence type="inferred from homology"/>
<comment type="subcellular location">
    <subcellularLocation>
        <location evidence="1">Nucleus inner membrane</location>
        <topology evidence="1">Multi-pass membrane protein</topology>
    </subcellularLocation>
</comment>
<feature type="transmembrane region" description="Helical" evidence="8">
    <location>
        <begin position="12"/>
        <end position="35"/>
    </location>
</feature>
<evidence type="ECO:0000313" key="10">
    <source>
        <dbReference type="Proteomes" id="UP001159042"/>
    </source>
</evidence>
<feature type="transmembrane region" description="Helical" evidence="8">
    <location>
        <begin position="136"/>
        <end position="155"/>
    </location>
</feature>
<protein>
    <recommendedName>
        <fullName evidence="7">Nuclear envelope membrane protein</fullName>
    </recommendedName>
    <alternativeName>
        <fullName evidence="6">Nuclear rim protein</fullName>
    </alternativeName>
</protein>
<dbReference type="AlphaFoldDB" id="A0AAV8VPG5"/>
<evidence type="ECO:0000256" key="4">
    <source>
        <dbReference type="ARBA" id="ARBA00022989"/>
    </source>
</evidence>
<evidence type="ECO:0000256" key="7">
    <source>
        <dbReference type="ARBA" id="ARBA00032957"/>
    </source>
</evidence>
<gene>
    <name evidence="9" type="ORF">NQ315_004659</name>
</gene>
<evidence type="ECO:0000256" key="5">
    <source>
        <dbReference type="ARBA" id="ARBA00023136"/>
    </source>
</evidence>
<evidence type="ECO:0000313" key="9">
    <source>
        <dbReference type="EMBL" id="KAJ8915846.1"/>
    </source>
</evidence>
<evidence type="ECO:0000256" key="8">
    <source>
        <dbReference type="SAM" id="Phobius"/>
    </source>
</evidence>
<evidence type="ECO:0000256" key="2">
    <source>
        <dbReference type="ARBA" id="ARBA00010631"/>
    </source>
</evidence>
<evidence type="ECO:0000256" key="6">
    <source>
        <dbReference type="ARBA" id="ARBA00031700"/>
    </source>
</evidence>
<keyword evidence="10" id="KW-1185">Reference proteome</keyword>
<dbReference type="EMBL" id="JANEYG010000049">
    <property type="protein sequence ID" value="KAJ8915846.1"/>
    <property type="molecule type" value="Genomic_DNA"/>
</dbReference>
<sequence>MRYKITQIISDCAKIVLGLSATGLTFSSVIDLTYFLSVPGFNNFKVIISQEQDPWLYTSWGLLVDTALLTLFVLQHSLLASSKIKDIFNSYGLQVIYRTLYVITTSAALLVLIKYWIGTPHVILWQYNMSHRPVFLLYSCIHVVAWLIIYVGNICTDVTELLGIKQVYYSMVKLPDPNVRKSFQLQRLTKHMRHPSFLAFVLIFWVYPVMSLDRLLLATILTCYMYIAWNPDDRDYHYHKLQYERKYHELDHLQQKYY</sequence>
<dbReference type="PANTHER" id="PTHR31040">
    <property type="entry name" value="NURIM"/>
    <property type="match status" value="1"/>
</dbReference>
<comment type="similarity">
    <text evidence="2">Belongs to the nurim family.</text>
</comment>
<name>A0AAV8VPG5_9CUCU</name>
<keyword evidence="4 8" id="KW-1133">Transmembrane helix</keyword>